<dbReference type="Pfam" id="PF13384">
    <property type="entry name" value="HTH_23"/>
    <property type="match status" value="1"/>
</dbReference>
<organism evidence="2 3">
    <name type="scientific">Actinoplanes subglobosus</name>
    <dbReference type="NCBI Taxonomy" id="1547892"/>
    <lineage>
        <taxon>Bacteria</taxon>
        <taxon>Bacillati</taxon>
        <taxon>Actinomycetota</taxon>
        <taxon>Actinomycetes</taxon>
        <taxon>Micromonosporales</taxon>
        <taxon>Micromonosporaceae</taxon>
        <taxon>Actinoplanes</taxon>
    </lineage>
</organism>
<gene>
    <name evidence="2" type="ORF">ACFO0C_09500</name>
</gene>
<feature type="transmembrane region" description="Helical" evidence="1">
    <location>
        <begin position="239"/>
        <end position="266"/>
    </location>
</feature>
<name>A0ABV8ILS3_9ACTN</name>
<protein>
    <submittedName>
        <fullName evidence="2">Helix-turn-helix domain-containing protein</fullName>
    </submittedName>
</protein>
<dbReference type="RefSeq" id="WP_378066199.1">
    <property type="nucleotide sequence ID" value="NZ_JBHSBL010000007.1"/>
</dbReference>
<evidence type="ECO:0000313" key="3">
    <source>
        <dbReference type="Proteomes" id="UP001595867"/>
    </source>
</evidence>
<dbReference type="InterPro" id="IPR010921">
    <property type="entry name" value="Trp_repressor/repl_initiator"/>
</dbReference>
<dbReference type="SUPFAM" id="SSF48295">
    <property type="entry name" value="TrpR-like"/>
    <property type="match status" value="1"/>
</dbReference>
<accession>A0ABV8ILS3</accession>
<keyword evidence="1" id="KW-0812">Transmembrane</keyword>
<keyword evidence="1" id="KW-1133">Transmembrane helix</keyword>
<keyword evidence="1" id="KW-0472">Membrane</keyword>
<sequence>MATRTTPDQRAAAAADIEAGRKTVQEVADEFGVTPNTVKRWQRTATQTAQTAERSVPLIRRIADSYSGAPGPAASVATRIGVLLNIKHKIVLGILAATSRLAIAALIAVALWYLLEVDGDELDRAREKWVNTSDKLAFLADDIEGAVEGLTKDDAEWNTDDQKAFANHIKAYIEELRQTSRSAATNADTLKTIIDAVTIIFGSVLVVTLAIMVFVYAIAPLLATPAAPAAKAEQEVAGAGATMTITGSINAVVGVLGTVLPLIVMVQQSTRFEGNMKNVVGGGTQFKDIHINWNVTAVN</sequence>
<dbReference type="EMBL" id="JBHSBL010000007">
    <property type="protein sequence ID" value="MFC4065167.1"/>
    <property type="molecule type" value="Genomic_DNA"/>
</dbReference>
<feature type="transmembrane region" description="Helical" evidence="1">
    <location>
        <begin position="196"/>
        <end position="219"/>
    </location>
</feature>
<dbReference type="Proteomes" id="UP001595867">
    <property type="component" value="Unassembled WGS sequence"/>
</dbReference>
<feature type="transmembrane region" description="Helical" evidence="1">
    <location>
        <begin position="90"/>
        <end position="115"/>
    </location>
</feature>
<proteinExistence type="predicted"/>
<keyword evidence="3" id="KW-1185">Reference proteome</keyword>
<evidence type="ECO:0000313" key="2">
    <source>
        <dbReference type="EMBL" id="MFC4065167.1"/>
    </source>
</evidence>
<comment type="caution">
    <text evidence="2">The sequence shown here is derived from an EMBL/GenBank/DDBJ whole genome shotgun (WGS) entry which is preliminary data.</text>
</comment>
<reference evidence="3" key="1">
    <citation type="journal article" date="2019" name="Int. J. Syst. Evol. Microbiol.">
        <title>The Global Catalogue of Microorganisms (GCM) 10K type strain sequencing project: providing services to taxonomists for standard genome sequencing and annotation.</title>
        <authorList>
            <consortium name="The Broad Institute Genomics Platform"/>
            <consortium name="The Broad Institute Genome Sequencing Center for Infectious Disease"/>
            <person name="Wu L."/>
            <person name="Ma J."/>
        </authorList>
    </citation>
    <scope>NUCLEOTIDE SEQUENCE [LARGE SCALE GENOMIC DNA]</scope>
    <source>
        <strain evidence="3">TBRC 5832</strain>
    </source>
</reference>
<evidence type="ECO:0000256" key="1">
    <source>
        <dbReference type="SAM" id="Phobius"/>
    </source>
</evidence>